<keyword evidence="3 6" id="KW-0812">Transmembrane</keyword>
<keyword evidence="5 6" id="KW-0472">Membrane</keyword>
<name>A0ABV0NEQ6_9TELE</name>
<gene>
    <name evidence="7" type="ORF">GOODEAATRI_029693</name>
</gene>
<feature type="transmembrane region" description="Helical" evidence="6">
    <location>
        <begin position="108"/>
        <end position="128"/>
    </location>
</feature>
<dbReference type="PROSITE" id="PS01339">
    <property type="entry name" value="SURF4"/>
    <property type="match status" value="1"/>
</dbReference>
<dbReference type="EMBL" id="JAHRIO010034447">
    <property type="protein sequence ID" value="MEQ2169893.1"/>
    <property type="molecule type" value="Genomic_DNA"/>
</dbReference>
<evidence type="ECO:0008006" key="9">
    <source>
        <dbReference type="Google" id="ProtNLM"/>
    </source>
</evidence>
<reference evidence="7 8" key="1">
    <citation type="submission" date="2021-06" db="EMBL/GenBank/DDBJ databases">
        <authorList>
            <person name="Palmer J.M."/>
        </authorList>
    </citation>
    <scope>NUCLEOTIDE SEQUENCE [LARGE SCALE GENOMIC DNA]</scope>
    <source>
        <strain evidence="7 8">GA_2019</strain>
        <tissue evidence="7">Muscle</tissue>
    </source>
</reference>
<keyword evidence="4 6" id="KW-1133">Transmembrane helix</keyword>
<organism evidence="7 8">
    <name type="scientific">Goodea atripinnis</name>
    <dbReference type="NCBI Taxonomy" id="208336"/>
    <lineage>
        <taxon>Eukaryota</taxon>
        <taxon>Metazoa</taxon>
        <taxon>Chordata</taxon>
        <taxon>Craniata</taxon>
        <taxon>Vertebrata</taxon>
        <taxon>Euteleostomi</taxon>
        <taxon>Actinopterygii</taxon>
        <taxon>Neopterygii</taxon>
        <taxon>Teleostei</taxon>
        <taxon>Neoteleostei</taxon>
        <taxon>Acanthomorphata</taxon>
        <taxon>Ovalentaria</taxon>
        <taxon>Atherinomorphae</taxon>
        <taxon>Cyprinodontiformes</taxon>
        <taxon>Goodeidae</taxon>
        <taxon>Goodea</taxon>
    </lineage>
</organism>
<comment type="subcellular location">
    <subcellularLocation>
        <location evidence="1">Membrane</location>
        <topology evidence="1">Multi-pass membrane protein</topology>
    </subcellularLocation>
</comment>
<keyword evidence="8" id="KW-1185">Reference proteome</keyword>
<evidence type="ECO:0000256" key="4">
    <source>
        <dbReference type="ARBA" id="ARBA00022989"/>
    </source>
</evidence>
<proteinExistence type="inferred from homology"/>
<evidence type="ECO:0000256" key="1">
    <source>
        <dbReference type="ARBA" id="ARBA00004141"/>
    </source>
</evidence>
<evidence type="ECO:0000256" key="5">
    <source>
        <dbReference type="ARBA" id="ARBA00023136"/>
    </source>
</evidence>
<evidence type="ECO:0000256" key="2">
    <source>
        <dbReference type="ARBA" id="ARBA00006945"/>
    </source>
</evidence>
<evidence type="ECO:0000256" key="3">
    <source>
        <dbReference type="ARBA" id="ARBA00022692"/>
    </source>
</evidence>
<feature type="non-terminal residue" evidence="7">
    <location>
        <position position="1"/>
    </location>
</feature>
<protein>
    <recommendedName>
        <fullName evidence="9">Surfeit locus protein 4</fullName>
    </recommendedName>
</protein>
<dbReference type="Proteomes" id="UP001476798">
    <property type="component" value="Unassembled WGS sequence"/>
</dbReference>
<comment type="similarity">
    <text evidence="2">Belongs to the SURF4 family.</text>
</comment>
<evidence type="ECO:0000313" key="8">
    <source>
        <dbReference type="Proteomes" id="UP001476798"/>
    </source>
</evidence>
<evidence type="ECO:0000313" key="7">
    <source>
        <dbReference type="EMBL" id="MEQ2169893.1"/>
    </source>
</evidence>
<dbReference type="InterPro" id="IPR002995">
    <property type="entry name" value="Surf4"/>
</dbReference>
<sequence>VPSVVQRRSPKHLLRLGGRVLLILMSMTLLHLELGVLSLSESSSSVSAQFWIFVLCFKGLKTLTNGTSCNIPVALINQPVLPGWTVVLQDLVDTGLMLRVAVGFKTKLAALTLVICLLCINVTFSAFWNVPTYTAIHDFLKYDFFQTTSGIGGLLLVALGPGGVSVDEEEESV</sequence>
<comment type="caution">
    <text evidence="7">The sequence shown here is derived from an EMBL/GenBank/DDBJ whole genome shotgun (WGS) entry which is preliminary data.</text>
</comment>
<evidence type="ECO:0000256" key="6">
    <source>
        <dbReference type="SAM" id="Phobius"/>
    </source>
</evidence>
<dbReference type="Pfam" id="PF02077">
    <property type="entry name" value="SURF4"/>
    <property type="match status" value="1"/>
</dbReference>
<accession>A0ABV0NEQ6</accession>